<dbReference type="EMBL" id="JSYJ01000073">
    <property type="protein sequence ID" value="KHM93908.1"/>
    <property type="molecule type" value="Genomic_DNA"/>
</dbReference>
<gene>
    <name evidence="1" type="ORF">OR61_12975</name>
</gene>
<proteinExistence type="predicted"/>
<comment type="caution">
    <text evidence="1">The sequence shown here is derived from an EMBL/GenBank/DDBJ whole genome shotgun (WGS) entry which is preliminary data.</text>
</comment>
<evidence type="ECO:0000313" key="1">
    <source>
        <dbReference type="EMBL" id="KHM93908.1"/>
    </source>
</evidence>
<sequence>MIPRMPLPECSMGGWLAIAALPHAPSTMTPSSGCNQAICLALQPRCSARALLQECVHELG</sequence>
<dbReference type="AlphaFoldDB" id="A0AAJ0IXX6"/>
<reference evidence="1 2" key="1">
    <citation type="submission" date="2014-11" db="EMBL/GenBank/DDBJ databases">
        <title>Draft Genome Sequences of Xanthomonas vesicatoria Strains from the Balkan Peninsula.</title>
        <authorList>
            <person name="Vancheva T."/>
            <person name="Lefeuvre P."/>
            <person name="Bogatzevska N."/>
            <person name="Moncheva P."/>
            <person name="Koebnik R."/>
        </authorList>
    </citation>
    <scope>NUCLEOTIDE SEQUENCE [LARGE SCALE GENOMIC DNA]</scope>
    <source>
        <strain evidence="1 2">53M</strain>
    </source>
</reference>
<evidence type="ECO:0000313" key="2">
    <source>
        <dbReference type="Proteomes" id="UP000030969"/>
    </source>
</evidence>
<organism evidence="1 2">
    <name type="scientific">Xanthomonas vesicatoria</name>
    <dbReference type="NCBI Taxonomy" id="56460"/>
    <lineage>
        <taxon>Bacteria</taxon>
        <taxon>Pseudomonadati</taxon>
        <taxon>Pseudomonadota</taxon>
        <taxon>Gammaproteobacteria</taxon>
        <taxon>Lysobacterales</taxon>
        <taxon>Lysobacteraceae</taxon>
        <taxon>Xanthomonas</taxon>
    </lineage>
</organism>
<accession>A0AAJ0IXX6</accession>
<dbReference type="Proteomes" id="UP000030969">
    <property type="component" value="Unassembled WGS sequence"/>
</dbReference>
<name>A0AAJ0IXX6_9XANT</name>
<protein>
    <submittedName>
        <fullName evidence="1">Uncharacterized protein</fullName>
    </submittedName>
</protein>